<sequence length="137" mass="15093">MKKYIPDSYSAHAEGMSTVKANITVDQDKITDLQLEMPGESKDFGQAAMKELRGQILDAQSTEIDGVSGATLTTNAVKAAVDEALEKAMGKAHELNLQLTDGKTHNGIDEEFVEFLMSRSGETFDKMTEQVLQWDHK</sequence>
<feature type="domain" description="FMN-binding" evidence="1">
    <location>
        <begin position="15"/>
        <end position="88"/>
    </location>
</feature>
<dbReference type="SMART" id="SM00900">
    <property type="entry name" value="FMN_bind"/>
    <property type="match status" value="1"/>
</dbReference>
<evidence type="ECO:0000313" key="3">
    <source>
        <dbReference type="Proteomes" id="UP000009311"/>
    </source>
</evidence>
<dbReference type="EMBL" id="CAKD01000013">
    <property type="protein sequence ID" value="CCI84941.1"/>
    <property type="molecule type" value="Genomic_DNA"/>
</dbReference>
<dbReference type="STRING" id="1423790.BN53_02340"/>
<dbReference type="eggNOG" id="COG3976">
    <property type="taxonomic scope" value="Bacteria"/>
</dbReference>
<dbReference type="GO" id="GO:0010181">
    <property type="term" value="F:FMN binding"/>
    <property type="evidence" value="ECO:0007669"/>
    <property type="project" value="InterPro"/>
</dbReference>
<accession>I7LAT0</accession>
<dbReference type="InterPro" id="IPR007329">
    <property type="entry name" value="FMN-bd"/>
</dbReference>
<protein>
    <submittedName>
        <fullName evidence="2">Polyferredoxin</fullName>
    </submittedName>
</protein>
<evidence type="ECO:0000259" key="1">
    <source>
        <dbReference type="SMART" id="SM00900"/>
    </source>
</evidence>
<keyword evidence="3" id="KW-1185">Reference proteome</keyword>
<name>I7LAT0_9LACO</name>
<dbReference type="Gene3D" id="3.90.1010.20">
    <property type="match status" value="1"/>
</dbReference>
<evidence type="ECO:0000313" key="2">
    <source>
        <dbReference type="EMBL" id="CCI84941.1"/>
    </source>
</evidence>
<dbReference type="GO" id="GO:0016020">
    <property type="term" value="C:membrane"/>
    <property type="evidence" value="ECO:0007669"/>
    <property type="project" value="InterPro"/>
</dbReference>
<organism evidence="2 3">
    <name type="scientific">Lactobacillus pasteurii DSM 23907 = CRBIP 24.76</name>
    <dbReference type="NCBI Taxonomy" id="1423790"/>
    <lineage>
        <taxon>Bacteria</taxon>
        <taxon>Bacillati</taxon>
        <taxon>Bacillota</taxon>
        <taxon>Bacilli</taxon>
        <taxon>Lactobacillales</taxon>
        <taxon>Lactobacillaceae</taxon>
        <taxon>Lactobacillus</taxon>
    </lineage>
</organism>
<proteinExistence type="predicted"/>
<comment type="caution">
    <text evidence="2">The sequence shown here is derived from an EMBL/GenBank/DDBJ whole genome shotgun (WGS) entry which is preliminary data.</text>
</comment>
<dbReference type="RefSeq" id="WP_009559496.1">
    <property type="nucleotide sequence ID" value="NZ_AYZN01000002.1"/>
</dbReference>
<reference evidence="2 3" key="1">
    <citation type="submission" date="2012-06" db="EMBL/GenBank/DDBJ databases">
        <title>Draft Genome Sequence of Lactobacillus pasteurii CRBIP 24.76T.</title>
        <authorList>
            <person name="Cousin S."/>
            <person name="Bouchier C."/>
            <person name="Loux V."/>
            <person name="Ma L."/>
            <person name="Creno S."/>
            <person name="Bizet C."/>
            <person name="Clermont D."/>
        </authorList>
    </citation>
    <scope>NUCLEOTIDE SEQUENCE [LARGE SCALE GENOMIC DNA]</scope>
    <source>
        <strain evidence="3">CRBIP 24.76T</strain>
    </source>
</reference>
<dbReference type="AlphaFoldDB" id="I7LAT0"/>
<dbReference type="Proteomes" id="UP000009311">
    <property type="component" value="Unassembled WGS sequence"/>
</dbReference>
<dbReference type="Pfam" id="PF04205">
    <property type="entry name" value="FMN_bind"/>
    <property type="match status" value="1"/>
</dbReference>
<gene>
    <name evidence="2" type="ORF">BN53_02340</name>
</gene>